<accession>A0A418SFM1</accession>
<dbReference type="Pfam" id="PF05378">
    <property type="entry name" value="Hydant_A_N"/>
    <property type="match status" value="1"/>
</dbReference>
<dbReference type="GO" id="GO:0016874">
    <property type="term" value="F:ligase activity"/>
    <property type="evidence" value="ECO:0007669"/>
    <property type="project" value="UniProtKB-KW"/>
</dbReference>
<evidence type="ECO:0000259" key="3">
    <source>
        <dbReference type="Pfam" id="PF19278"/>
    </source>
</evidence>
<evidence type="ECO:0000259" key="1">
    <source>
        <dbReference type="Pfam" id="PF01968"/>
    </source>
</evidence>
<evidence type="ECO:0000313" key="4">
    <source>
        <dbReference type="EMBL" id="QPM91506.1"/>
    </source>
</evidence>
<dbReference type="InterPro" id="IPR043129">
    <property type="entry name" value="ATPase_NBD"/>
</dbReference>
<dbReference type="Proteomes" id="UP000283786">
    <property type="component" value="Chromosome"/>
</dbReference>
<evidence type="ECO:0000259" key="2">
    <source>
        <dbReference type="Pfam" id="PF05378"/>
    </source>
</evidence>
<dbReference type="InterPro" id="IPR002821">
    <property type="entry name" value="Hydantoinase_A"/>
</dbReference>
<dbReference type="GO" id="GO:0006749">
    <property type="term" value="P:glutathione metabolic process"/>
    <property type="evidence" value="ECO:0007669"/>
    <property type="project" value="TreeGrafter"/>
</dbReference>
<reference evidence="4 5" key="1">
    <citation type="submission" date="2020-08" db="EMBL/GenBank/DDBJ databases">
        <title>Genome sequence of Rhodobacteraceae bacterium Lw-13e.</title>
        <authorList>
            <person name="Poehlein A."/>
            <person name="Wolter L."/>
            <person name="Daniel R."/>
            <person name="Brinkhoff T."/>
        </authorList>
    </citation>
    <scope>NUCLEOTIDE SEQUENCE [LARGE SCALE GENOMIC DNA]</scope>
    <source>
        <strain evidence="4 5">Lw-13e</strain>
    </source>
</reference>
<protein>
    <submittedName>
        <fullName evidence="4">Acetophenone carboxylase gamma subunit</fullName>
        <ecNumber evidence="4">6.4.1.8</ecNumber>
    </submittedName>
</protein>
<dbReference type="InterPro" id="IPR045079">
    <property type="entry name" value="Oxoprolinase-like"/>
</dbReference>
<name>A0A418SFM1_9RHOB</name>
<sequence>MPPHPSRAPIRVGVDIGGTFTDVALSHPGGLASAKVLTDYSRPEDAILTGIAQACASANVAPSAIVQVIHGTTLVTNALIQRRGAHMAFVTTEGFRDVIEMRSENRFEQYDLNLKLPEPLVPRQHRHTLRERMDAEGKVLLPLDPTEIAQLVETIRDGGYESVAIGFLHAYANGAHELQVAAALRAALPDLSISLSSVISPLMREFERFNTVIANAYVQPQVAAYLGRLVERLRAEHIPAPVYMLHSGGGLISVDTAAEQPVRLLESGPAGGAIFAAELARAHGIPRALSFDMGGTTAKICLIEDGRPKTANTFEVARTYRFKKGSGMPVSTPVVEMVEIGAGGGSIASVDAMGRVQVGPASAGSEPGPACYQRGGSDPTVTDANLLMGRLDPQNFAGGAIPLSPDLSTKAMQALAPSGLTADEAAFAVTEMVDENMANAARVHTVENGRDIESFTMIAFGGGAPLHACRQCEKLGIDALLIPPGAGVGSAIGFLQAPFSYEATRGLFQRLDSFDAATVNRTLAEMHDEATRFLGNTKGPLIPRLTAFMRYAGQGWEIPVPLAQDSFGPNDLPALRRAFETCYRQLFGRVIDDLAVEVTNWSLTLATETPDPTPVTRSLGTTQADTSQTRMVFDAALRRRVEACEIPRAGMTPGMRIEGPAVITESETTTIVTSAFTAIAQPDGALLLLRKGG</sequence>
<keyword evidence="5" id="KW-1185">Reference proteome</keyword>
<dbReference type="GO" id="GO:0005829">
    <property type="term" value="C:cytosol"/>
    <property type="evidence" value="ECO:0007669"/>
    <property type="project" value="TreeGrafter"/>
</dbReference>
<dbReference type="PANTHER" id="PTHR11365">
    <property type="entry name" value="5-OXOPROLINASE RELATED"/>
    <property type="match status" value="1"/>
</dbReference>
<dbReference type="Pfam" id="PF01968">
    <property type="entry name" value="Hydantoinase_A"/>
    <property type="match status" value="1"/>
</dbReference>
<feature type="domain" description="Hydantoinase A/oxoprolinase" evidence="1">
    <location>
        <begin position="208"/>
        <end position="500"/>
    </location>
</feature>
<dbReference type="EC" id="6.4.1.8" evidence="4"/>
<dbReference type="OrthoDB" id="9759608at2"/>
<dbReference type="KEGG" id="palw:PSAL_027590"/>
<dbReference type="PANTHER" id="PTHR11365:SF23">
    <property type="entry name" value="HYPOTHETICAL 5-OXOPROLINASE (EUROFUNG)-RELATED"/>
    <property type="match status" value="1"/>
</dbReference>
<keyword evidence="4" id="KW-0436">Ligase</keyword>
<dbReference type="InterPro" id="IPR008040">
    <property type="entry name" value="Hydant_A_N"/>
</dbReference>
<dbReference type="EMBL" id="CP060436">
    <property type="protein sequence ID" value="QPM91506.1"/>
    <property type="molecule type" value="Genomic_DNA"/>
</dbReference>
<dbReference type="AlphaFoldDB" id="A0A418SFM1"/>
<dbReference type="SUPFAM" id="SSF53067">
    <property type="entry name" value="Actin-like ATPase domain"/>
    <property type="match status" value="1"/>
</dbReference>
<feature type="domain" description="Acetophenone carboxylase-like C-terminal" evidence="3">
    <location>
        <begin position="544"/>
        <end position="678"/>
    </location>
</feature>
<proteinExistence type="predicted"/>
<dbReference type="Pfam" id="PF19278">
    <property type="entry name" value="Hydant_A_C"/>
    <property type="match status" value="1"/>
</dbReference>
<feature type="domain" description="Hydantoinase/oxoprolinase N-terminal" evidence="2">
    <location>
        <begin position="11"/>
        <end position="186"/>
    </location>
</feature>
<dbReference type="InterPro" id="IPR049517">
    <property type="entry name" value="ACX-like_C"/>
</dbReference>
<evidence type="ECO:0000313" key="5">
    <source>
        <dbReference type="Proteomes" id="UP000283786"/>
    </source>
</evidence>
<dbReference type="GO" id="GO:0017168">
    <property type="term" value="F:5-oxoprolinase (ATP-hydrolyzing) activity"/>
    <property type="evidence" value="ECO:0007669"/>
    <property type="project" value="TreeGrafter"/>
</dbReference>
<organism evidence="4 5">
    <name type="scientific">Pseudooceanicola algae</name>
    <dbReference type="NCBI Taxonomy" id="1537215"/>
    <lineage>
        <taxon>Bacteria</taxon>
        <taxon>Pseudomonadati</taxon>
        <taxon>Pseudomonadota</taxon>
        <taxon>Alphaproteobacteria</taxon>
        <taxon>Rhodobacterales</taxon>
        <taxon>Paracoccaceae</taxon>
        <taxon>Pseudooceanicola</taxon>
    </lineage>
</organism>
<gene>
    <name evidence="4" type="primary">apc3_2</name>
    <name evidence="4" type="ORF">PSAL_027590</name>
</gene>
<dbReference type="RefSeq" id="WP_119839503.1">
    <property type="nucleotide sequence ID" value="NZ_CP060436.1"/>
</dbReference>